<keyword evidence="2" id="KW-0805">Transcription regulation</keyword>
<reference evidence="7" key="1">
    <citation type="submission" date="2021-01" db="EMBL/GenBank/DDBJ databases">
        <title>Whole genome shotgun sequence of Actinoplanes cyaneus NBRC 14990.</title>
        <authorList>
            <person name="Komaki H."/>
            <person name="Tamura T."/>
        </authorList>
    </citation>
    <scope>NUCLEOTIDE SEQUENCE</scope>
    <source>
        <strain evidence="7">NBRC 14990</strain>
    </source>
</reference>
<evidence type="ECO:0000259" key="6">
    <source>
        <dbReference type="PROSITE" id="PS51755"/>
    </source>
</evidence>
<dbReference type="Gene3D" id="1.10.10.10">
    <property type="entry name" value="Winged helix-like DNA-binding domain superfamily/Winged helix DNA-binding domain"/>
    <property type="match status" value="1"/>
</dbReference>
<keyword evidence="4" id="KW-0804">Transcription</keyword>
<gene>
    <name evidence="7" type="ORF">Acy02nite_60780</name>
</gene>
<dbReference type="InterPro" id="IPR002182">
    <property type="entry name" value="NB-ARC"/>
</dbReference>
<dbReference type="InterPro" id="IPR027417">
    <property type="entry name" value="P-loop_NTPase"/>
</dbReference>
<organism evidence="7 8">
    <name type="scientific">Actinoplanes cyaneus</name>
    <dbReference type="NCBI Taxonomy" id="52696"/>
    <lineage>
        <taxon>Bacteria</taxon>
        <taxon>Bacillati</taxon>
        <taxon>Actinomycetota</taxon>
        <taxon>Actinomycetes</taxon>
        <taxon>Micromonosporales</taxon>
        <taxon>Micromonosporaceae</taxon>
        <taxon>Actinoplanes</taxon>
    </lineage>
</organism>
<dbReference type="GO" id="GO:0006355">
    <property type="term" value="P:regulation of DNA-templated transcription"/>
    <property type="evidence" value="ECO:0007669"/>
    <property type="project" value="InterPro"/>
</dbReference>
<dbReference type="SUPFAM" id="SSF52540">
    <property type="entry name" value="P-loop containing nucleoside triphosphate hydrolases"/>
    <property type="match status" value="1"/>
</dbReference>
<dbReference type="InterPro" id="IPR001867">
    <property type="entry name" value="OmpR/PhoB-type_DNA-bd"/>
</dbReference>
<dbReference type="InterPro" id="IPR036388">
    <property type="entry name" value="WH-like_DNA-bd_sf"/>
</dbReference>
<feature type="domain" description="OmpR/PhoB-type" evidence="6">
    <location>
        <begin position="1"/>
        <end position="105"/>
    </location>
</feature>
<dbReference type="SUPFAM" id="SSF46894">
    <property type="entry name" value="C-terminal effector domain of the bipartite response regulators"/>
    <property type="match status" value="1"/>
</dbReference>
<keyword evidence="8" id="KW-1185">Reference proteome</keyword>
<dbReference type="InterPro" id="IPR051677">
    <property type="entry name" value="AfsR-DnrI-RedD_regulator"/>
</dbReference>
<dbReference type="SMART" id="SM01043">
    <property type="entry name" value="BTAD"/>
    <property type="match status" value="1"/>
</dbReference>
<dbReference type="RefSeq" id="WP_203746963.1">
    <property type="nucleotide sequence ID" value="NZ_BAAAUC010000055.1"/>
</dbReference>
<dbReference type="SMART" id="SM00862">
    <property type="entry name" value="Trans_reg_C"/>
    <property type="match status" value="1"/>
</dbReference>
<accession>A0A919M6X7</accession>
<dbReference type="Pfam" id="PF00931">
    <property type="entry name" value="NB-ARC"/>
    <property type="match status" value="1"/>
</dbReference>
<evidence type="ECO:0000256" key="2">
    <source>
        <dbReference type="ARBA" id="ARBA00023015"/>
    </source>
</evidence>
<dbReference type="InterPro" id="IPR016032">
    <property type="entry name" value="Sig_transdc_resp-reg_C-effctor"/>
</dbReference>
<dbReference type="Gene3D" id="1.25.40.10">
    <property type="entry name" value="Tetratricopeptide repeat domain"/>
    <property type="match status" value="1"/>
</dbReference>
<evidence type="ECO:0000256" key="4">
    <source>
        <dbReference type="ARBA" id="ARBA00023163"/>
    </source>
</evidence>
<dbReference type="InterPro" id="IPR005158">
    <property type="entry name" value="BTAD"/>
</dbReference>
<dbReference type="PRINTS" id="PR00364">
    <property type="entry name" value="DISEASERSIST"/>
</dbReference>
<dbReference type="Gene3D" id="3.40.50.300">
    <property type="entry name" value="P-loop containing nucleotide triphosphate hydrolases"/>
    <property type="match status" value="1"/>
</dbReference>
<dbReference type="Pfam" id="PF03704">
    <property type="entry name" value="BTAD"/>
    <property type="match status" value="1"/>
</dbReference>
<dbReference type="PANTHER" id="PTHR35807">
    <property type="entry name" value="TRANSCRIPTIONAL REGULATOR REDD-RELATED"/>
    <property type="match status" value="1"/>
</dbReference>
<sequence>MERADTPAMRFAVLGPVQVWRGETELVIPSRYQRLLLALLLARTGRLVEMSDLIDLLWEGEPPPTAVNMVHRYVGALRRILEPGLSPRTSGTWLIRDVGGYRLLTGPCGSDLVEFREQIGAARRLAGVGDHAAALDAYLDALQLYRGRCATGLGPTAELHPEFVAIEQEYLAATREATRTAMACGGATRILPLVRAASVRNPLDEALLADLLLLLAADGKQSEAITRYGEVRERLAEELGVNPGPELRDAYGAVLRHGEPSIVPDRLGEVPVAPPATEAGIAVNPAQLPPDLGVFVGRTSQVAEAMASLTDRSASLPILAIDGMPGVGKTTLAVHVAHRVAAAFPDGQLYADLRGFHPDTRSADPSEVLHAFLVALGTSPADIPASLDSRSALYRSALTTRRMLVLLDNVRNADHVRPLLPGTAGNAVLITSRGRLNSLAISNGAILQSLDVLSVAEARQCFTERVAPAGTVQESAALAEIVDQCGRLPLALAIVAARATADVRPSLVEIAAEMKRAHGTLDAFSDEGLDRDLRAVFNWSYHLLSPGAAHLLRLLARHRAPDISVQVAAGLIGGTPAQAREQLAELLRTRLVNRSRGHHYHMHYLVRVYAGELCTARTAGDRSSFVPIRKAS</sequence>
<name>A0A919M6X7_9ACTN</name>
<dbReference type="PANTHER" id="PTHR35807:SF1">
    <property type="entry name" value="TRANSCRIPTIONAL REGULATOR REDD"/>
    <property type="match status" value="1"/>
</dbReference>
<dbReference type="InterPro" id="IPR011990">
    <property type="entry name" value="TPR-like_helical_dom_sf"/>
</dbReference>
<protein>
    <recommendedName>
        <fullName evidence="6">OmpR/PhoB-type domain-containing protein</fullName>
    </recommendedName>
</protein>
<dbReference type="GO" id="GO:0000160">
    <property type="term" value="P:phosphorelay signal transduction system"/>
    <property type="evidence" value="ECO:0007669"/>
    <property type="project" value="InterPro"/>
</dbReference>
<evidence type="ECO:0000313" key="7">
    <source>
        <dbReference type="EMBL" id="GID68197.1"/>
    </source>
</evidence>
<evidence type="ECO:0000256" key="1">
    <source>
        <dbReference type="ARBA" id="ARBA00005820"/>
    </source>
</evidence>
<dbReference type="SUPFAM" id="SSF48452">
    <property type="entry name" value="TPR-like"/>
    <property type="match status" value="1"/>
</dbReference>
<dbReference type="Proteomes" id="UP000619479">
    <property type="component" value="Unassembled WGS sequence"/>
</dbReference>
<evidence type="ECO:0000313" key="8">
    <source>
        <dbReference type="Proteomes" id="UP000619479"/>
    </source>
</evidence>
<comment type="similarity">
    <text evidence="1">Belongs to the AfsR/DnrI/RedD regulatory family.</text>
</comment>
<evidence type="ECO:0000256" key="3">
    <source>
        <dbReference type="ARBA" id="ARBA00023125"/>
    </source>
</evidence>
<dbReference type="EMBL" id="BOMH01000045">
    <property type="protein sequence ID" value="GID68197.1"/>
    <property type="molecule type" value="Genomic_DNA"/>
</dbReference>
<dbReference type="GO" id="GO:0043531">
    <property type="term" value="F:ADP binding"/>
    <property type="evidence" value="ECO:0007669"/>
    <property type="project" value="InterPro"/>
</dbReference>
<dbReference type="AlphaFoldDB" id="A0A919M6X7"/>
<proteinExistence type="inferred from homology"/>
<dbReference type="PROSITE" id="PS51755">
    <property type="entry name" value="OMPR_PHOB"/>
    <property type="match status" value="1"/>
</dbReference>
<keyword evidence="3 5" id="KW-0238">DNA-binding</keyword>
<feature type="DNA-binding region" description="OmpR/PhoB-type" evidence="5">
    <location>
        <begin position="1"/>
        <end position="105"/>
    </location>
</feature>
<evidence type="ECO:0000256" key="5">
    <source>
        <dbReference type="PROSITE-ProRule" id="PRU01091"/>
    </source>
</evidence>
<dbReference type="GO" id="GO:0003677">
    <property type="term" value="F:DNA binding"/>
    <property type="evidence" value="ECO:0007669"/>
    <property type="project" value="UniProtKB-UniRule"/>
</dbReference>
<comment type="caution">
    <text evidence="7">The sequence shown here is derived from an EMBL/GenBank/DDBJ whole genome shotgun (WGS) entry which is preliminary data.</text>
</comment>